<dbReference type="GO" id="GO:0003950">
    <property type="term" value="F:NAD+ poly-ADP-ribosyltransferase activity"/>
    <property type="evidence" value="ECO:0007669"/>
    <property type="project" value="UniProtKB-UniRule"/>
</dbReference>
<dbReference type="InterPro" id="IPR002589">
    <property type="entry name" value="Macro_dom"/>
</dbReference>
<name>A0AAN7XI98_ELEMC</name>
<dbReference type="CDD" id="cd02907">
    <property type="entry name" value="Macro_Af1521_BAL-like"/>
    <property type="match status" value="1"/>
</dbReference>
<evidence type="ECO:0000256" key="1">
    <source>
        <dbReference type="ARBA" id="ARBA00004123"/>
    </source>
</evidence>
<evidence type="ECO:0000313" key="11">
    <source>
        <dbReference type="EMBL" id="KAK5861427.1"/>
    </source>
</evidence>
<evidence type="ECO:0000256" key="5">
    <source>
        <dbReference type="ARBA" id="ARBA00023242"/>
    </source>
</evidence>
<dbReference type="CDD" id="cd01439">
    <property type="entry name" value="TCCD_inducible_PARP_like"/>
    <property type="match status" value="1"/>
</dbReference>
<dbReference type="GO" id="GO:0005737">
    <property type="term" value="C:cytoplasm"/>
    <property type="evidence" value="ECO:0007669"/>
    <property type="project" value="TreeGrafter"/>
</dbReference>
<keyword evidence="12" id="KW-1185">Reference proteome</keyword>
<dbReference type="GO" id="GO:0005634">
    <property type="term" value="C:nucleus"/>
    <property type="evidence" value="ECO:0007669"/>
    <property type="project" value="UniProtKB-SubCell"/>
</dbReference>
<dbReference type="SUPFAM" id="SSF52949">
    <property type="entry name" value="Macro domain-like"/>
    <property type="match status" value="3"/>
</dbReference>
<organism evidence="11 12">
    <name type="scientific">Eleginops maclovinus</name>
    <name type="common">Patagonian blennie</name>
    <name type="synonym">Eleginus maclovinus</name>
    <dbReference type="NCBI Taxonomy" id="56733"/>
    <lineage>
        <taxon>Eukaryota</taxon>
        <taxon>Metazoa</taxon>
        <taxon>Chordata</taxon>
        <taxon>Craniata</taxon>
        <taxon>Vertebrata</taxon>
        <taxon>Euteleostomi</taxon>
        <taxon>Actinopterygii</taxon>
        <taxon>Neopterygii</taxon>
        <taxon>Teleostei</taxon>
        <taxon>Neoteleostei</taxon>
        <taxon>Acanthomorphata</taxon>
        <taxon>Eupercaria</taxon>
        <taxon>Perciformes</taxon>
        <taxon>Notothenioidei</taxon>
        <taxon>Eleginopidae</taxon>
        <taxon>Eleginops</taxon>
    </lineage>
</organism>
<dbReference type="Gene3D" id="3.30.70.330">
    <property type="match status" value="2"/>
</dbReference>
<dbReference type="Gene3D" id="3.40.220.10">
    <property type="entry name" value="Leucine Aminopeptidase, subunit E, domain 1"/>
    <property type="match status" value="3"/>
</dbReference>
<keyword evidence="5" id="KW-0539">Nucleus</keyword>
<dbReference type="PROSITE" id="PS51059">
    <property type="entry name" value="PARP_CATALYTIC"/>
    <property type="match status" value="1"/>
</dbReference>
<dbReference type="InterPro" id="IPR012317">
    <property type="entry name" value="Poly(ADP-ribose)pol_cat_dom"/>
</dbReference>
<evidence type="ECO:0000256" key="7">
    <source>
        <dbReference type="RuleBase" id="RU362114"/>
    </source>
</evidence>
<dbReference type="InterPro" id="IPR057043">
    <property type="entry name" value="PARP14_KH_2"/>
</dbReference>
<gene>
    <name evidence="11" type="ORF">PBY51_022825</name>
</gene>
<dbReference type="Pfam" id="PF23248">
    <property type="entry name" value="KH_PARP14_2"/>
    <property type="match status" value="1"/>
</dbReference>
<evidence type="ECO:0000313" key="12">
    <source>
        <dbReference type="Proteomes" id="UP001346869"/>
    </source>
</evidence>
<dbReference type="GO" id="GO:1990404">
    <property type="term" value="F:NAD+-protein mono-ADP-ribosyltransferase activity"/>
    <property type="evidence" value="ECO:0007669"/>
    <property type="project" value="TreeGrafter"/>
</dbReference>
<dbReference type="Pfam" id="PF23252">
    <property type="entry name" value="KH_PARP14_5"/>
    <property type="match status" value="1"/>
</dbReference>
<feature type="domain" description="Macro" evidence="10">
    <location>
        <begin position="1051"/>
        <end position="1225"/>
    </location>
</feature>
<dbReference type="InterPro" id="IPR057050">
    <property type="entry name" value="RRM_PARP14_2"/>
</dbReference>
<dbReference type="SUPFAM" id="SSF56399">
    <property type="entry name" value="ADP-ribosylation"/>
    <property type="match status" value="1"/>
</dbReference>
<dbReference type="InterPro" id="IPR057044">
    <property type="entry name" value="PARP14_KH_1"/>
</dbReference>
<evidence type="ECO:0000256" key="2">
    <source>
        <dbReference type="ARBA" id="ARBA00022676"/>
    </source>
</evidence>
<dbReference type="GO" id="GO:0010629">
    <property type="term" value="P:negative regulation of gene expression"/>
    <property type="evidence" value="ECO:0007669"/>
    <property type="project" value="TreeGrafter"/>
</dbReference>
<keyword evidence="4 7" id="KW-0520">NAD</keyword>
<dbReference type="SMART" id="SM00506">
    <property type="entry name" value="A1pp"/>
    <property type="match status" value="3"/>
</dbReference>
<dbReference type="Pfam" id="PF23245">
    <property type="entry name" value="RRM_PARP14_2"/>
    <property type="match status" value="1"/>
</dbReference>
<dbReference type="InterPro" id="IPR043472">
    <property type="entry name" value="Macro_dom-like"/>
</dbReference>
<dbReference type="Pfam" id="PF23254">
    <property type="entry name" value="KH_PARP14_8"/>
    <property type="match status" value="1"/>
</dbReference>
<dbReference type="EC" id="2.4.2.-" evidence="7"/>
<proteinExistence type="inferred from homology"/>
<dbReference type="Pfam" id="PF23222">
    <property type="entry name" value="RRM_PARP14_1"/>
    <property type="match status" value="1"/>
</dbReference>
<dbReference type="InterPro" id="IPR052056">
    <property type="entry name" value="Mono-ARTD/PARP"/>
</dbReference>
<dbReference type="InterPro" id="IPR012677">
    <property type="entry name" value="Nucleotide-bd_a/b_plait_sf"/>
</dbReference>
<dbReference type="Pfam" id="PF00644">
    <property type="entry name" value="PARP"/>
    <property type="match status" value="1"/>
</dbReference>
<dbReference type="InterPro" id="IPR057047">
    <property type="entry name" value="PARP14_KH_5"/>
</dbReference>
<dbReference type="PANTHER" id="PTHR14453">
    <property type="entry name" value="PARP/ZINC FINGER CCCH TYPE DOMAIN CONTAINING PROTEIN"/>
    <property type="match status" value="1"/>
</dbReference>
<evidence type="ECO:0000256" key="8">
    <source>
        <dbReference type="SAM" id="Coils"/>
    </source>
</evidence>
<keyword evidence="8" id="KW-0175">Coiled coil</keyword>
<dbReference type="InterPro" id="IPR057048">
    <property type="entry name" value="PARP14_KH_6"/>
</dbReference>
<dbReference type="PANTHER" id="PTHR14453:SF89">
    <property type="entry name" value="PROTEIN MONO-ADP-RIBOSYLTRANSFERASE PARP14"/>
    <property type="match status" value="1"/>
</dbReference>
<sequence>MADAYSYALLVELEENNIPRLKIKLVKYFQSKKSNGGDCEVQYENGSRTAVLRFHREEDRQNVLKKERHQIHLEKGVVNMTVRLPEDETTKGAPSDECVQNDDDAGINIPSGPDEHTPAVEFQTEANTGADETADEEKCSTACVLEHFPEKLEKEYLEMLVENVLKDLPDYTSAIPRFTLEVFPQSAVVTFQSGKENTEFVRRCPQNKRFAMKGLSVRPLEVTKQVLVDDTQSFGEDFLRIYFENAGGDVENLVLNEAEQSATITFEDHKAVQKIMKKKHRIQDKEIRVFPFYNSLGKALYGKDKPSLKLPAAVSEPIDDAVWKYLNHDQSAAETIRIHLAKIFCNVNLDHSTVCLSPQPSLLQEKNAKAIVKEWRDTVKSSFAQALSKIKALKLLTDLEVWDESEKKIRQLLLHEDLVVVPDKATGILSVVGLVGAVNRLEPTLSDVAFQINANRVQLIAGSEKDLNDAEEHLGKLLISQYIDVEDSNVLKKPEWQNLVSQLENADNKSCMRIGINSTPQQVVVSGHKDTVERVSSEVEQFLMQNAQVEETVVVKANVIVEFMKKHDTCLEQLKDKVVVNFREKAVCLIGSRAIVAECMTVVQDLVSSLCFENVQVTMPGVKKFYKDNKELFVPTILRETGCLVQLVDDTSGAQRQVPKPVYQIQTPDGVEIAVCKADLCSYPVHAVVNASNSNLKHEGGLAKALLIAAGPQFQDECDKIISLKTQLMAGDCVITGAGGQLCCKKVIHAVSPIYDKAYPQKPSAQLKRAVKGSLELAEKHNLVSVALPAISRNQGFPLDVCANTIVRAVKDYCSDKYGDNTLKTIHLVNNDDSAVQAMVAAARQEFGNLLVSSSQQPLPFKTTSSPVKQAGSVALAPNCLGQVQTKEGLDITLMKGNIENATTEVTVNTVFENLALNRGAVSNAIFVVFHAVTPPWGNGADKILSVIFKECLAKAEKMGLTSISFPAIGTGNLGFPKDLVASILLDTIDTFSRKKQPKHLKKVMIILYPLDAPTIKAFSDEFPKKFPSATGVPVPSSPQSTGPFSKVVSSPGMYETKMGSVVVQAVTGDISKETTDVIVNSSNDDFSLKSGVSKAILDAAGQAVEAECQTLGAKPHTGMIITQPGNLKSKKILHLVGKTDPVQINKVVKDALQMCMTGSYTSVSLPAIGTGQGNAKARQVADAMLDAVIEVLSQNTNGPLKTVRIVIFQQPMLKEFSNSMHHREATAPKDKSWIWNPFDKIKSLFVGGSDENPQKEEDFDIEEVKVDPVSFHICGESQAKVNSAKQRVKDLISKDQGSICIKDDDILHLSKANHQRIVVIQQTTGVSIRINRQQAQASLTIEGLSQDVLNASQEINEMLKSMRNEEELKKKLELVASVADWQYQQTGHQFQSFDLMANFKLEEAMEKKQPNIKRIDKLKGEDDIPAVWDPMPANSASVAITLNAGSPEHTEVLNLFKATCPRNIVKIERIQNPGLWKSLEIKKRDMELRNKHQNNERRLFHGTCVETAAYINEHGFNRSYAGKNATCYGNGTYFAVNASYSASNTYSRPDAKGEKRMYLCRVLTGDFTIGNQGMITTPAKGNVSLQKYDSVVDNTGKPSMFVIFHDSQAYPEYMITFV</sequence>
<dbReference type="GO" id="GO:0070212">
    <property type="term" value="P:protein poly-ADP-ribosylation"/>
    <property type="evidence" value="ECO:0007669"/>
    <property type="project" value="TreeGrafter"/>
</dbReference>
<dbReference type="Gene3D" id="3.30.720.50">
    <property type="match status" value="1"/>
</dbReference>
<dbReference type="Pfam" id="PF23085">
    <property type="entry name" value="RRM_PARP14_3"/>
    <property type="match status" value="1"/>
</dbReference>
<reference evidence="11 12" key="1">
    <citation type="journal article" date="2023" name="Genes (Basel)">
        <title>Chromosome-Level Genome Assembly and Circadian Gene Repertoire of the Patagonia Blennie Eleginops maclovinus-The Closest Ancestral Proxy of Antarctic Cryonotothenioids.</title>
        <authorList>
            <person name="Cheng C.C."/>
            <person name="Rivera-Colon A.G."/>
            <person name="Minhas B.F."/>
            <person name="Wilson L."/>
            <person name="Rayamajhi N."/>
            <person name="Vargas-Chacoff L."/>
            <person name="Catchen J.M."/>
        </authorList>
    </citation>
    <scope>NUCLEOTIDE SEQUENCE [LARGE SCALE GENOMIC DNA]</scope>
    <source>
        <strain evidence="11">JMC-PN-2008</strain>
    </source>
</reference>
<comment type="similarity">
    <text evidence="6">Belongs to the ARTD/PARP family.</text>
</comment>
<accession>A0AAN7XI98</accession>
<dbReference type="Gene3D" id="3.90.228.10">
    <property type="match status" value="1"/>
</dbReference>
<dbReference type="EMBL" id="JAUZQC010000013">
    <property type="protein sequence ID" value="KAK5861427.1"/>
    <property type="molecule type" value="Genomic_DNA"/>
</dbReference>
<dbReference type="Proteomes" id="UP001346869">
    <property type="component" value="Unassembled WGS sequence"/>
</dbReference>
<evidence type="ECO:0000259" key="10">
    <source>
        <dbReference type="PROSITE" id="PS51154"/>
    </source>
</evidence>
<dbReference type="InterPro" id="IPR057051">
    <property type="entry name" value="PARP14_RPM_1"/>
</dbReference>
<dbReference type="GO" id="GO:0003714">
    <property type="term" value="F:transcription corepressor activity"/>
    <property type="evidence" value="ECO:0007669"/>
    <property type="project" value="TreeGrafter"/>
</dbReference>
<keyword evidence="3 7" id="KW-0808">Transferase</keyword>
<dbReference type="CDD" id="cd02903">
    <property type="entry name" value="Macro_BAL-like"/>
    <property type="match status" value="1"/>
</dbReference>
<comment type="caution">
    <text evidence="11">The sequence shown here is derived from an EMBL/GenBank/DDBJ whole genome shotgun (WGS) entry which is preliminary data.</text>
</comment>
<evidence type="ECO:0000256" key="4">
    <source>
        <dbReference type="ARBA" id="ARBA00023027"/>
    </source>
</evidence>
<dbReference type="Pfam" id="PF01661">
    <property type="entry name" value="Macro"/>
    <property type="match status" value="3"/>
</dbReference>
<comment type="subcellular location">
    <subcellularLocation>
        <location evidence="1">Nucleus</location>
    </subcellularLocation>
</comment>
<evidence type="ECO:0000256" key="6">
    <source>
        <dbReference type="ARBA" id="ARBA00024347"/>
    </source>
</evidence>
<protein>
    <recommendedName>
        <fullName evidence="7">Poly [ADP-ribose] polymerase</fullName>
        <shortName evidence="7">PARP</shortName>
        <ecNumber evidence="7">2.4.2.-</ecNumber>
    </recommendedName>
</protein>
<dbReference type="Pfam" id="PF23253">
    <property type="entry name" value="KH_PARP14_6"/>
    <property type="match status" value="1"/>
</dbReference>
<keyword evidence="2 7" id="KW-0328">Glycosyltransferase</keyword>
<evidence type="ECO:0000256" key="3">
    <source>
        <dbReference type="ARBA" id="ARBA00022679"/>
    </source>
</evidence>
<reference evidence="11 12" key="2">
    <citation type="journal article" date="2023" name="Mol. Biol. Evol.">
        <title>Genomics of Secondarily Temperate Adaptation in the Only Non-Antarctic Icefish.</title>
        <authorList>
            <person name="Rivera-Colon A.G."/>
            <person name="Rayamajhi N."/>
            <person name="Minhas B.F."/>
            <person name="Madrigal G."/>
            <person name="Bilyk K.T."/>
            <person name="Yoon V."/>
            <person name="Hune M."/>
            <person name="Gregory S."/>
            <person name="Cheng C.H.C."/>
            <person name="Catchen J.M."/>
        </authorList>
    </citation>
    <scope>NUCLEOTIDE SEQUENCE [LARGE SCALE GENOMIC DNA]</scope>
    <source>
        <strain evidence="11">JMC-PN-2008</strain>
    </source>
</reference>
<dbReference type="FunFam" id="3.90.228.10:FF:000008">
    <property type="entry name" value="Poly [ADP-ribose] polymerase"/>
    <property type="match status" value="1"/>
</dbReference>
<feature type="domain" description="Macro" evidence="10">
    <location>
        <begin position="660"/>
        <end position="1027"/>
    </location>
</feature>
<dbReference type="Pfam" id="PF23084">
    <property type="entry name" value="KH_PARP14_1"/>
    <property type="match status" value="1"/>
</dbReference>
<dbReference type="InterPro" id="IPR037197">
    <property type="entry name" value="WWE_dom_sf"/>
</dbReference>
<evidence type="ECO:0000259" key="9">
    <source>
        <dbReference type="PROSITE" id="PS51059"/>
    </source>
</evidence>
<feature type="coiled-coil region" evidence="8">
    <location>
        <begin position="1349"/>
        <end position="1376"/>
    </location>
</feature>
<dbReference type="InterPro" id="IPR057049">
    <property type="entry name" value="PARP14_KH_8"/>
</dbReference>
<feature type="domain" description="PARP catalytic" evidence="9">
    <location>
        <begin position="1425"/>
        <end position="1619"/>
    </location>
</feature>
<dbReference type="PROSITE" id="PS51154">
    <property type="entry name" value="MACRO"/>
    <property type="match status" value="2"/>
</dbReference>